<evidence type="ECO:0000313" key="3">
    <source>
        <dbReference type="EMBL" id="RKU47163.1"/>
    </source>
</evidence>
<dbReference type="Gene3D" id="3.30.710.10">
    <property type="entry name" value="Potassium Channel Kv1.1, Chain A"/>
    <property type="match status" value="1"/>
</dbReference>
<dbReference type="CDD" id="cd18186">
    <property type="entry name" value="BTB_POZ_ZBTB_KLHL-like"/>
    <property type="match status" value="1"/>
</dbReference>
<dbReference type="OrthoDB" id="1022638at2759"/>
<dbReference type="SUPFAM" id="SSF54695">
    <property type="entry name" value="POZ domain"/>
    <property type="match status" value="1"/>
</dbReference>
<dbReference type="Proteomes" id="UP000275385">
    <property type="component" value="Unassembled WGS sequence"/>
</dbReference>
<proteinExistence type="predicted"/>
<dbReference type="PANTHER" id="PTHR47843:SF2">
    <property type="entry name" value="BTB DOMAIN-CONTAINING PROTEIN"/>
    <property type="match status" value="1"/>
</dbReference>
<dbReference type="Pfam" id="PF00651">
    <property type="entry name" value="BTB"/>
    <property type="match status" value="1"/>
</dbReference>
<dbReference type="PANTHER" id="PTHR47843">
    <property type="entry name" value="BTB DOMAIN-CONTAINING PROTEIN-RELATED"/>
    <property type="match status" value="1"/>
</dbReference>
<feature type="region of interest" description="Disordered" evidence="1">
    <location>
        <begin position="1"/>
        <end position="40"/>
    </location>
</feature>
<keyword evidence="4" id="KW-1185">Reference proteome</keyword>
<sequence length="250" mass="27695">MSKRANSTTTSDGQPHKRARKGQQQSGHHAQPLAPSRQPSTIDTLLNITPEDLVVVKTPAGGRYTVLGPSLSDYSAYFKNALSGPWLESGSREINLDGEVDDDVFKLVLKWVYTQKLSDGGETQPQPQDLPWLKLCDALVLAHYFMMPQLEEHILDVIKQKVQASKELIHISHRIWTETPEDGPIWAFFIGLASNLNTAKRISKKSIKLFTPAVLLASYQNLVTSQWRVKRGVSSEPELVSPAASPSTLA</sequence>
<reference evidence="3 4" key="1">
    <citation type="submission" date="2018-08" db="EMBL/GenBank/DDBJ databases">
        <title>Draft genome of the lignicolous fungus Coniochaeta pulveracea.</title>
        <authorList>
            <person name="Borstlap C.J."/>
            <person name="De Witt R.N."/>
            <person name="Botha A."/>
            <person name="Volschenk H."/>
        </authorList>
    </citation>
    <scope>NUCLEOTIDE SEQUENCE [LARGE SCALE GENOMIC DNA]</scope>
    <source>
        <strain evidence="3 4">CAB683</strain>
    </source>
</reference>
<organism evidence="3 4">
    <name type="scientific">Coniochaeta pulveracea</name>
    <dbReference type="NCBI Taxonomy" id="177199"/>
    <lineage>
        <taxon>Eukaryota</taxon>
        <taxon>Fungi</taxon>
        <taxon>Dikarya</taxon>
        <taxon>Ascomycota</taxon>
        <taxon>Pezizomycotina</taxon>
        <taxon>Sordariomycetes</taxon>
        <taxon>Sordariomycetidae</taxon>
        <taxon>Coniochaetales</taxon>
        <taxon>Coniochaetaceae</taxon>
        <taxon>Coniochaeta</taxon>
    </lineage>
</organism>
<evidence type="ECO:0000313" key="4">
    <source>
        <dbReference type="Proteomes" id="UP000275385"/>
    </source>
</evidence>
<feature type="compositionally biased region" description="Polar residues" evidence="1">
    <location>
        <begin position="1"/>
        <end position="13"/>
    </location>
</feature>
<dbReference type="AlphaFoldDB" id="A0A420YH29"/>
<dbReference type="EMBL" id="QVQW01000010">
    <property type="protein sequence ID" value="RKU47163.1"/>
    <property type="molecule type" value="Genomic_DNA"/>
</dbReference>
<dbReference type="InterPro" id="IPR000210">
    <property type="entry name" value="BTB/POZ_dom"/>
</dbReference>
<protein>
    <recommendedName>
        <fullName evidence="2">BTB domain-containing protein</fullName>
    </recommendedName>
</protein>
<dbReference type="InterPro" id="IPR011333">
    <property type="entry name" value="SKP1/BTB/POZ_sf"/>
</dbReference>
<name>A0A420YH29_9PEZI</name>
<dbReference type="SMART" id="SM00225">
    <property type="entry name" value="BTB"/>
    <property type="match status" value="1"/>
</dbReference>
<evidence type="ECO:0000259" key="2">
    <source>
        <dbReference type="PROSITE" id="PS50097"/>
    </source>
</evidence>
<dbReference type="PROSITE" id="PS50097">
    <property type="entry name" value="BTB"/>
    <property type="match status" value="1"/>
</dbReference>
<gene>
    <name evidence="3" type="ORF">DL546_007029</name>
</gene>
<accession>A0A420YH29</accession>
<comment type="caution">
    <text evidence="3">The sequence shown here is derived from an EMBL/GenBank/DDBJ whole genome shotgun (WGS) entry which is preliminary data.</text>
</comment>
<evidence type="ECO:0000256" key="1">
    <source>
        <dbReference type="SAM" id="MobiDB-lite"/>
    </source>
</evidence>
<feature type="domain" description="BTB" evidence="2">
    <location>
        <begin position="51"/>
        <end position="118"/>
    </location>
</feature>